<gene>
    <name evidence="2" type="ORF">TNCV_4395361</name>
</gene>
<feature type="region of interest" description="Disordered" evidence="1">
    <location>
        <begin position="91"/>
        <end position="124"/>
    </location>
</feature>
<protein>
    <submittedName>
        <fullName evidence="2">Uncharacterized protein</fullName>
    </submittedName>
</protein>
<dbReference type="AlphaFoldDB" id="A0A8X7BF76"/>
<dbReference type="Proteomes" id="UP000887159">
    <property type="component" value="Unassembled WGS sequence"/>
</dbReference>
<proteinExistence type="predicted"/>
<reference evidence="2" key="1">
    <citation type="submission" date="2020-08" db="EMBL/GenBank/DDBJ databases">
        <title>Multicomponent nature underlies the extraordinary mechanical properties of spider dragline silk.</title>
        <authorList>
            <person name="Kono N."/>
            <person name="Nakamura H."/>
            <person name="Mori M."/>
            <person name="Yoshida Y."/>
            <person name="Ohtoshi R."/>
            <person name="Malay A.D."/>
            <person name="Moran D.A.P."/>
            <person name="Tomita M."/>
            <person name="Numata K."/>
            <person name="Arakawa K."/>
        </authorList>
    </citation>
    <scope>NUCLEOTIDE SEQUENCE</scope>
</reference>
<accession>A0A8X7BF76</accession>
<feature type="compositionally biased region" description="Basic and acidic residues" evidence="1">
    <location>
        <begin position="115"/>
        <end position="124"/>
    </location>
</feature>
<organism evidence="2 3">
    <name type="scientific">Trichonephila clavipes</name>
    <name type="common">Golden silk orbweaver</name>
    <name type="synonym">Nephila clavipes</name>
    <dbReference type="NCBI Taxonomy" id="2585209"/>
    <lineage>
        <taxon>Eukaryota</taxon>
        <taxon>Metazoa</taxon>
        <taxon>Ecdysozoa</taxon>
        <taxon>Arthropoda</taxon>
        <taxon>Chelicerata</taxon>
        <taxon>Arachnida</taxon>
        <taxon>Araneae</taxon>
        <taxon>Araneomorphae</taxon>
        <taxon>Entelegynae</taxon>
        <taxon>Araneoidea</taxon>
        <taxon>Nephilidae</taxon>
        <taxon>Trichonephila</taxon>
    </lineage>
</organism>
<evidence type="ECO:0000256" key="1">
    <source>
        <dbReference type="SAM" id="MobiDB-lite"/>
    </source>
</evidence>
<sequence length="124" mass="14017">MSVSSDNMELSPTKSDHVSACEKLRDTVTGISALHSSIYGMDGRSPSPGNSFMDIYLSNNQAMIRRKEELQKRKQKGKDFTEEFIFPKKTARPISPTLTQDPIETNNSFSDLEQDVEHPPRLKK</sequence>
<comment type="caution">
    <text evidence="2">The sequence shown here is derived from an EMBL/GenBank/DDBJ whole genome shotgun (WGS) entry which is preliminary data.</text>
</comment>
<evidence type="ECO:0000313" key="2">
    <source>
        <dbReference type="EMBL" id="GFY28202.1"/>
    </source>
</evidence>
<evidence type="ECO:0000313" key="3">
    <source>
        <dbReference type="Proteomes" id="UP000887159"/>
    </source>
</evidence>
<feature type="compositionally biased region" description="Polar residues" evidence="1">
    <location>
        <begin position="96"/>
        <end position="111"/>
    </location>
</feature>
<dbReference type="EMBL" id="BMAU01021383">
    <property type="protein sequence ID" value="GFY28202.1"/>
    <property type="molecule type" value="Genomic_DNA"/>
</dbReference>
<name>A0A8X7BF76_TRICX</name>
<keyword evidence="3" id="KW-1185">Reference proteome</keyword>